<dbReference type="RefSeq" id="WP_129188385.1">
    <property type="nucleotide sequence ID" value="NZ_CP035491.1"/>
</dbReference>
<sequence>MAAKWIEFLTGSLDDKKAYRAYKARIAALPEPYGTAAKAFERYFMVNGGITDGDPGVMITMLNDFADLWERAAVDGTPIDEIVGDDPVEFAEAFAAAYAGKRWIDKERDRLKKTIADVSKTTDASKTDASGETP</sequence>
<dbReference type="InterPro" id="IPR008316">
    <property type="entry name" value="UCP029876"/>
</dbReference>
<feature type="compositionally biased region" description="Polar residues" evidence="1">
    <location>
        <begin position="119"/>
        <end position="134"/>
    </location>
</feature>
<dbReference type="Pfam" id="PF06304">
    <property type="entry name" value="DUF1048"/>
    <property type="match status" value="1"/>
</dbReference>
<evidence type="ECO:0000313" key="3">
    <source>
        <dbReference type="Proteomes" id="UP000291259"/>
    </source>
</evidence>
<accession>A0A4P6F880</accession>
<dbReference type="KEGG" id="agf:ET445_02060"/>
<protein>
    <submittedName>
        <fullName evidence="2">DUF1048 domain-containing protein</fullName>
    </submittedName>
</protein>
<dbReference type="AlphaFoldDB" id="A0A4P6F880"/>
<dbReference type="EMBL" id="CP035491">
    <property type="protein sequence ID" value="QAY72300.1"/>
    <property type="molecule type" value="Genomic_DNA"/>
</dbReference>
<evidence type="ECO:0000313" key="2">
    <source>
        <dbReference type="EMBL" id="QAY72300.1"/>
    </source>
</evidence>
<feature type="region of interest" description="Disordered" evidence="1">
    <location>
        <begin position="115"/>
        <end position="134"/>
    </location>
</feature>
<gene>
    <name evidence="2" type="ORF">ET445_02060</name>
</gene>
<proteinExistence type="predicted"/>
<reference evidence="2 3" key="1">
    <citation type="submission" date="2019-01" db="EMBL/GenBank/DDBJ databases">
        <title>Genome sequencing of strain FW100M-8.</title>
        <authorList>
            <person name="Heo J."/>
            <person name="Kim S.-J."/>
            <person name="Kim J.-S."/>
            <person name="Hong S.-B."/>
            <person name="Kwon S.-W."/>
        </authorList>
    </citation>
    <scope>NUCLEOTIDE SEQUENCE [LARGE SCALE GENOMIC DNA]</scope>
    <source>
        <strain evidence="2 3">FW100M-8</strain>
    </source>
</reference>
<dbReference type="Proteomes" id="UP000291259">
    <property type="component" value="Chromosome"/>
</dbReference>
<keyword evidence="3" id="KW-1185">Reference proteome</keyword>
<evidence type="ECO:0000256" key="1">
    <source>
        <dbReference type="SAM" id="MobiDB-lite"/>
    </source>
</evidence>
<organism evidence="2 3">
    <name type="scientific">Agromyces protaetiae</name>
    <dbReference type="NCBI Taxonomy" id="2509455"/>
    <lineage>
        <taxon>Bacteria</taxon>
        <taxon>Bacillati</taxon>
        <taxon>Actinomycetota</taxon>
        <taxon>Actinomycetes</taxon>
        <taxon>Micrococcales</taxon>
        <taxon>Microbacteriaceae</taxon>
        <taxon>Agromyces</taxon>
    </lineage>
</organism>
<dbReference type="SUPFAM" id="SSF158560">
    <property type="entry name" value="BH3980-like"/>
    <property type="match status" value="1"/>
</dbReference>
<dbReference type="OrthoDB" id="8083683at2"/>
<dbReference type="Gene3D" id="1.10.1900.10">
    <property type="entry name" value="c-terminal domain of poly(a) binding protein"/>
    <property type="match status" value="1"/>
</dbReference>
<name>A0A4P6F880_9MICO</name>